<name>A0A316DEQ3_9BACL</name>
<protein>
    <submittedName>
        <fullName evidence="1">Major capsid protein E</fullName>
    </submittedName>
</protein>
<proteinExistence type="predicted"/>
<dbReference type="Pfam" id="PF03864">
    <property type="entry name" value="Phage_cap_E"/>
    <property type="match status" value="1"/>
</dbReference>
<accession>A0A316DEQ3</accession>
<evidence type="ECO:0000313" key="2">
    <source>
        <dbReference type="Proteomes" id="UP000245634"/>
    </source>
</evidence>
<dbReference type="AlphaFoldDB" id="A0A316DEQ3"/>
<dbReference type="InterPro" id="IPR005564">
    <property type="entry name" value="Major_capsid_GpE"/>
</dbReference>
<evidence type="ECO:0000313" key="1">
    <source>
        <dbReference type="EMBL" id="PWK16068.1"/>
    </source>
</evidence>
<dbReference type="OrthoDB" id="5449178at2"/>
<sequence>MAINIYTPRTMMGAVRQMMPVNTFLKTTFFGGVAKTFVTEVIDIDYYKGRRKMAPFVSPRLAGKVMERDGFQTQTYKPPLIKPLRPITSEDLKQRGAGENLYATKSPDERALELLAEDMIYLDDSITRREEWMCSQVMFHGKVHMIGEGVDQMLDYGFTNKVTLLGAEKWDSSESDPIEDLEDWRLDIIQKSGITPDTVVMSTDVVRTFVKHPKVKEVMDNLRIKLGQIEPRQLPNGVTYIGSITSLGLDIYSYNEWYLDDETDPANPVEVPMVPAGTVCMASTRVQASIHYGAVTLMDTKSEQFSTYEGERIPDSWVEKNPAQRWLQMNSRPLPVPQNVESWLVAKVQ</sequence>
<organism evidence="1 2">
    <name type="scientific">Tumebacillus permanentifrigoris</name>
    <dbReference type="NCBI Taxonomy" id="378543"/>
    <lineage>
        <taxon>Bacteria</taxon>
        <taxon>Bacillati</taxon>
        <taxon>Bacillota</taxon>
        <taxon>Bacilli</taxon>
        <taxon>Bacillales</taxon>
        <taxon>Alicyclobacillaceae</taxon>
        <taxon>Tumebacillus</taxon>
    </lineage>
</organism>
<dbReference type="Proteomes" id="UP000245634">
    <property type="component" value="Unassembled WGS sequence"/>
</dbReference>
<keyword evidence="2" id="KW-1185">Reference proteome</keyword>
<comment type="caution">
    <text evidence="1">The sequence shown here is derived from an EMBL/GenBank/DDBJ whole genome shotgun (WGS) entry which is preliminary data.</text>
</comment>
<dbReference type="RefSeq" id="WP_109686496.1">
    <property type="nucleotide sequence ID" value="NZ_QGGL01000002.1"/>
</dbReference>
<gene>
    <name evidence="1" type="ORF">C7459_102315</name>
</gene>
<dbReference type="Gene3D" id="3.15.30.10">
    <property type="entry name" value="putative capsid protein of prophage domain like"/>
    <property type="match status" value="1"/>
</dbReference>
<reference evidence="1 2" key="1">
    <citation type="submission" date="2018-05" db="EMBL/GenBank/DDBJ databases">
        <title>Genomic Encyclopedia of Type Strains, Phase IV (KMG-IV): sequencing the most valuable type-strain genomes for metagenomic binning, comparative biology and taxonomic classification.</title>
        <authorList>
            <person name="Goeker M."/>
        </authorList>
    </citation>
    <scope>NUCLEOTIDE SEQUENCE [LARGE SCALE GENOMIC DNA]</scope>
    <source>
        <strain evidence="1 2">DSM 18773</strain>
    </source>
</reference>
<dbReference type="Gene3D" id="3.30.1930.10">
    <property type="entry name" value="capsid protein of prophage domain"/>
    <property type="match status" value="1"/>
</dbReference>
<dbReference type="EMBL" id="QGGL01000002">
    <property type="protein sequence ID" value="PWK16068.1"/>
    <property type="molecule type" value="Genomic_DNA"/>
</dbReference>